<dbReference type="RefSeq" id="WP_344101242.1">
    <property type="nucleotide sequence ID" value="NZ_BAAANL010000003.1"/>
</dbReference>
<keyword evidence="2" id="KW-0328">Glycosyltransferase</keyword>
<evidence type="ECO:0000259" key="4">
    <source>
        <dbReference type="Pfam" id="PF00534"/>
    </source>
</evidence>
<proteinExistence type="predicted"/>
<feature type="domain" description="Glycosyltransferase subfamily 4-like N-terminal" evidence="5">
    <location>
        <begin position="17"/>
        <end position="185"/>
    </location>
</feature>
<dbReference type="InterPro" id="IPR050194">
    <property type="entry name" value="Glycosyltransferase_grp1"/>
</dbReference>
<evidence type="ECO:0000256" key="3">
    <source>
        <dbReference type="ARBA" id="ARBA00022679"/>
    </source>
</evidence>
<dbReference type="PANTHER" id="PTHR45947:SF3">
    <property type="entry name" value="SULFOQUINOVOSYL TRANSFERASE SQD2"/>
    <property type="match status" value="1"/>
</dbReference>
<name>A0ABN2N9A4_9MICO</name>
<reference evidence="6 7" key="1">
    <citation type="journal article" date="2019" name="Int. J. Syst. Evol. Microbiol.">
        <title>The Global Catalogue of Microorganisms (GCM) 10K type strain sequencing project: providing services to taxonomists for standard genome sequencing and annotation.</title>
        <authorList>
            <consortium name="The Broad Institute Genomics Platform"/>
            <consortium name="The Broad Institute Genome Sequencing Center for Infectious Disease"/>
            <person name="Wu L."/>
            <person name="Ma J."/>
        </authorList>
    </citation>
    <scope>NUCLEOTIDE SEQUENCE [LARGE SCALE GENOMIC DNA]</scope>
    <source>
        <strain evidence="6 7">JCM 14326</strain>
    </source>
</reference>
<dbReference type="InterPro" id="IPR028098">
    <property type="entry name" value="Glyco_trans_4-like_N"/>
</dbReference>
<dbReference type="InterPro" id="IPR001296">
    <property type="entry name" value="Glyco_trans_1"/>
</dbReference>
<dbReference type="EMBL" id="BAAANL010000003">
    <property type="protein sequence ID" value="GAA1858734.1"/>
    <property type="molecule type" value="Genomic_DNA"/>
</dbReference>
<dbReference type="Pfam" id="PF13439">
    <property type="entry name" value="Glyco_transf_4"/>
    <property type="match status" value="1"/>
</dbReference>
<evidence type="ECO:0000256" key="2">
    <source>
        <dbReference type="ARBA" id="ARBA00022676"/>
    </source>
</evidence>
<dbReference type="Gene3D" id="3.40.50.2000">
    <property type="entry name" value="Glycogen Phosphorylase B"/>
    <property type="match status" value="2"/>
</dbReference>
<dbReference type="PANTHER" id="PTHR45947">
    <property type="entry name" value="SULFOQUINOVOSYL TRANSFERASE SQD2"/>
    <property type="match status" value="1"/>
</dbReference>
<evidence type="ECO:0000256" key="1">
    <source>
        <dbReference type="ARBA" id="ARBA00021292"/>
    </source>
</evidence>
<evidence type="ECO:0000313" key="7">
    <source>
        <dbReference type="Proteomes" id="UP001501094"/>
    </source>
</evidence>
<feature type="domain" description="Glycosyl transferase family 1" evidence="4">
    <location>
        <begin position="196"/>
        <end position="350"/>
    </location>
</feature>
<evidence type="ECO:0000259" key="5">
    <source>
        <dbReference type="Pfam" id="PF13439"/>
    </source>
</evidence>
<comment type="caution">
    <text evidence="6">The sequence shown here is derived from an EMBL/GenBank/DDBJ whole genome shotgun (WGS) entry which is preliminary data.</text>
</comment>
<sequence length="382" mass="41721">MAIVRVAIVTESFLPQVNGVTNSVLRVLDHLERRGDEALVLAPDADNGAVPPFVSGAPVVELGSIGFPGYPDVRLVVGKKWRTERTLAAFAPDVVHLASPFVLGWLGMVAAERLGLPTVAVYQTEVPGYAARYGLGHFEPLLWKRVKDLHEKATLNLVPSTATMQQLTMHGIPNMRLWGRGVDTTSFHPRFRDEAWRQAVGNGREVLVGYVGRLAAEKQVEALRVLRDLPGVRLVVVGDGPERDALRHLLPDAHFTGLLRGAELSRAMASLDVFVHPGELETFGQTLQEAHASGVPVVAPAAGGPLDIVRHSHDGWLYAPGNHKALRSHVADLVGDERKRLAFGAAARERAESRTWHDICEELVHHYEDAIRVHERAGSAEV</sequence>
<evidence type="ECO:0000313" key="6">
    <source>
        <dbReference type="EMBL" id="GAA1858734.1"/>
    </source>
</evidence>
<protein>
    <recommendedName>
        <fullName evidence="1">D-inositol 3-phosphate glycosyltransferase</fullName>
    </recommendedName>
</protein>
<dbReference type="CDD" id="cd03814">
    <property type="entry name" value="GT4-like"/>
    <property type="match status" value="1"/>
</dbReference>
<keyword evidence="3" id="KW-0808">Transferase</keyword>
<dbReference type="SUPFAM" id="SSF53756">
    <property type="entry name" value="UDP-Glycosyltransferase/glycogen phosphorylase"/>
    <property type="match status" value="1"/>
</dbReference>
<dbReference type="Pfam" id="PF00534">
    <property type="entry name" value="Glycos_transf_1"/>
    <property type="match status" value="1"/>
</dbReference>
<gene>
    <name evidence="6" type="ORF">GCM10009751_15230</name>
</gene>
<keyword evidence="7" id="KW-1185">Reference proteome</keyword>
<organism evidence="6 7">
    <name type="scientific">Myceligenerans crystallogenes</name>
    <dbReference type="NCBI Taxonomy" id="316335"/>
    <lineage>
        <taxon>Bacteria</taxon>
        <taxon>Bacillati</taxon>
        <taxon>Actinomycetota</taxon>
        <taxon>Actinomycetes</taxon>
        <taxon>Micrococcales</taxon>
        <taxon>Promicromonosporaceae</taxon>
        <taxon>Myceligenerans</taxon>
    </lineage>
</organism>
<dbReference type="Proteomes" id="UP001501094">
    <property type="component" value="Unassembled WGS sequence"/>
</dbReference>
<accession>A0ABN2N9A4</accession>